<dbReference type="InterPro" id="IPR001901">
    <property type="entry name" value="Translocase_SecE/Sec61-g"/>
</dbReference>
<dbReference type="GO" id="GO:0006605">
    <property type="term" value="P:protein targeting"/>
    <property type="evidence" value="ECO:0007669"/>
    <property type="project" value="UniProtKB-UniRule"/>
</dbReference>
<dbReference type="OMA" id="PNRKQMI"/>
<comment type="function">
    <text evidence="9">Essential subunit of the Sec protein translocation channel SecYEG. Clamps together the 2 halves of SecY. May contact the channel plug during translocation.</text>
</comment>
<dbReference type="STRING" id="1797.RMCT_2953"/>
<dbReference type="AlphaFoldDB" id="A0A117IMX7"/>
<dbReference type="InterPro" id="IPR038379">
    <property type="entry name" value="SecE_sf"/>
</dbReference>
<dbReference type="RefSeq" id="WP_003925991.1">
    <property type="nucleotide sequence ID" value="NZ_BCTB01000027.1"/>
</dbReference>
<evidence type="ECO:0000256" key="7">
    <source>
        <dbReference type="ARBA" id="ARBA00023010"/>
    </source>
</evidence>
<dbReference type="GO" id="GO:0008320">
    <property type="term" value="F:protein transmembrane transporter activity"/>
    <property type="evidence" value="ECO:0007669"/>
    <property type="project" value="UniProtKB-UniRule"/>
</dbReference>
<feature type="transmembrane region" description="Helical" evidence="9">
    <location>
        <begin position="115"/>
        <end position="142"/>
    </location>
</feature>
<dbReference type="PROSITE" id="PS01067">
    <property type="entry name" value="SECE_SEC61G"/>
    <property type="match status" value="1"/>
</dbReference>
<evidence type="ECO:0000256" key="2">
    <source>
        <dbReference type="ARBA" id="ARBA00022448"/>
    </source>
</evidence>
<evidence type="ECO:0000256" key="9">
    <source>
        <dbReference type="HAMAP-Rule" id="MF_00422"/>
    </source>
</evidence>
<dbReference type="PANTHER" id="PTHR33910">
    <property type="entry name" value="PROTEIN TRANSLOCASE SUBUNIT SECE"/>
    <property type="match status" value="1"/>
</dbReference>
<comment type="subunit">
    <text evidence="9">Component of the Sec protein translocase complex. Heterotrimer consisting of SecY, SecE and SecG subunits. The heterotrimers can form oligomers, although 1 heterotrimer is thought to be able to translocate proteins. Interacts with the ribosome. Interacts with SecDF, and other proteins may be involved. Interacts with SecA.</text>
</comment>
<comment type="subcellular location">
    <subcellularLocation>
        <location evidence="9">Cell membrane</location>
        <topology evidence="9">Single-pass membrane protein</topology>
    </subcellularLocation>
    <subcellularLocation>
        <location evidence="1">Membrane</location>
    </subcellularLocation>
</comment>
<dbReference type="GO" id="GO:0043952">
    <property type="term" value="P:protein transport by the Sec complex"/>
    <property type="evidence" value="ECO:0007669"/>
    <property type="project" value="UniProtKB-UniRule"/>
</dbReference>
<reference evidence="11 12" key="1">
    <citation type="journal article" date="2016" name="Genome Announc.">
        <title>Draft Genome Sequences of Five Rapidly Growing Mycobacterium Species, M. thermoresistibile, M. fortuitum subsp. acetamidolyticum, M. canariasense, M. brisbanense, and M. novocastrense.</title>
        <authorList>
            <person name="Katahira K."/>
            <person name="Ogura Y."/>
            <person name="Gotoh Y."/>
            <person name="Hayashi T."/>
        </authorList>
    </citation>
    <scope>NUCLEOTIDE SEQUENCE [LARGE SCALE GENOMIC DNA]</scope>
    <source>
        <strain evidence="11 12">JCM6362</strain>
    </source>
</reference>
<dbReference type="EMBL" id="BCTB01000027">
    <property type="protein sequence ID" value="GAT15984.1"/>
    <property type="molecule type" value="Genomic_DNA"/>
</dbReference>
<gene>
    <name evidence="9 11" type="primary">secE</name>
    <name evidence="11" type="ORF">RMCT_2953</name>
</gene>
<keyword evidence="5 9" id="KW-0653">Protein transport</keyword>
<evidence type="ECO:0000256" key="6">
    <source>
        <dbReference type="ARBA" id="ARBA00022989"/>
    </source>
</evidence>
<dbReference type="InterPro" id="IPR005807">
    <property type="entry name" value="SecE_bac"/>
</dbReference>
<dbReference type="Gene3D" id="1.20.5.1030">
    <property type="entry name" value="Preprotein translocase secy subunit"/>
    <property type="match status" value="1"/>
</dbReference>
<dbReference type="PANTHER" id="PTHR33910:SF1">
    <property type="entry name" value="PROTEIN TRANSLOCASE SUBUNIT SECE"/>
    <property type="match status" value="1"/>
</dbReference>
<keyword evidence="4 9" id="KW-0812">Transmembrane</keyword>
<dbReference type="GO" id="GO:0005886">
    <property type="term" value="C:plasma membrane"/>
    <property type="evidence" value="ECO:0007669"/>
    <property type="project" value="UniProtKB-SubCell"/>
</dbReference>
<evidence type="ECO:0000256" key="10">
    <source>
        <dbReference type="SAM" id="MobiDB-lite"/>
    </source>
</evidence>
<dbReference type="Proteomes" id="UP000069654">
    <property type="component" value="Unassembled WGS sequence"/>
</dbReference>
<dbReference type="GO" id="GO:0065002">
    <property type="term" value="P:intracellular protein transmembrane transport"/>
    <property type="evidence" value="ECO:0007669"/>
    <property type="project" value="UniProtKB-UniRule"/>
</dbReference>
<evidence type="ECO:0000313" key="12">
    <source>
        <dbReference type="Proteomes" id="UP000069654"/>
    </source>
</evidence>
<evidence type="ECO:0000256" key="8">
    <source>
        <dbReference type="ARBA" id="ARBA00023136"/>
    </source>
</evidence>
<dbReference type="Pfam" id="PF00584">
    <property type="entry name" value="SecE"/>
    <property type="match status" value="1"/>
</dbReference>
<feature type="region of interest" description="Disordered" evidence="10">
    <location>
        <begin position="1"/>
        <end position="81"/>
    </location>
</feature>
<dbReference type="HAMAP" id="MF_00422">
    <property type="entry name" value="SecE"/>
    <property type="match status" value="1"/>
</dbReference>
<proteinExistence type="inferred from homology"/>
<evidence type="ECO:0000256" key="3">
    <source>
        <dbReference type="ARBA" id="ARBA00022475"/>
    </source>
</evidence>
<comment type="caution">
    <text evidence="11">The sequence shown here is derived from an EMBL/GenBank/DDBJ whole genome shotgun (WGS) entry which is preliminary data.</text>
</comment>
<evidence type="ECO:0000256" key="5">
    <source>
        <dbReference type="ARBA" id="ARBA00022927"/>
    </source>
</evidence>
<reference evidence="12" key="2">
    <citation type="submission" date="2016-02" db="EMBL/GenBank/DDBJ databases">
        <title>Draft genome sequence of five rapidly growing Mycobacterium species.</title>
        <authorList>
            <person name="Katahira K."/>
            <person name="Gotou Y."/>
            <person name="Iida K."/>
            <person name="Ogura Y."/>
            <person name="Hayashi T."/>
        </authorList>
    </citation>
    <scope>NUCLEOTIDE SEQUENCE [LARGE SCALE GENOMIC DNA]</scope>
    <source>
        <strain evidence="12">JCM6362</strain>
    </source>
</reference>
<dbReference type="OrthoDB" id="9805743at2"/>
<dbReference type="NCBIfam" id="TIGR00964">
    <property type="entry name" value="secE_bact"/>
    <property type="match status" value="1"/>
</dbReference>
<name>A0A117IMX7_MYCTH</name>
<evidence type="ECO:0000256" key="1">
    <source>
        <dbReference type="ARBA" id="ARBA00004370"/>
    </source>
</evidence>
<keyword evidence="3 9" id="KW-1003">Cell membrane</keyword>
<keyword evidence="7 9" id="KW-0811">Translocation</keyword>
<dbReference type="GO" id="GO:0009306">
    <property type="term" value="P:protein secretion"/>
    <property type="evidence" value="ECO:0007669"/>
    <property type="project" value="UniProtKB-UniRule"/>
</dbReference>
<organism evidence="11 12">
    <name type="scientific">Mycolicibacterium thermoresistibile</name>
    <name type="common">Mycobacterium thermoresistibile</name>
    <dbReference type="NCBI Taxonomy" id="1797"/>
    <lineage>
        <taxon>Bacteria</taxon>
        <taxon>Bacillati</taxon>
        <taxon>Actinomycetota</taxon>
        <taxon>Actinomycetes</taxon>
        <taxon>Mycobacteriales</taxon>
        <taxon>Mycobacteriaceae</taxon>
        <taxon>Mycolicibacterium</taxon>
    </lineage>
</organism>
<accession>A0A117IMX7</accession>
<keyword evidence="8 9" id="KW-0472">Membrane</keyword>
<keyword evidence="2 9" id="KW-0813">Transport</keyword>
<evidence type="ECO:0000256" key="4">
    <source>
        <dbReference type="ARBA" id="ARBA00022692"/>
    </source>
</evidence>
<comment type="similarity">
    <text evidence="9">Belongs to the SecE/SEC61-gamma family.</text>
</comment>
<evidence type="ECO:0000313" key="11">
    <source>
        <dbReference type="EMBL" id="GAT15984.1"/>
    </source>
</evidence>
<keyword evidence="6 9" id="KW-1133">Transmembrane helix</keyword>
<sequence length="144" mass="15471">MSDERDPTGSAADPATGDADNDTTASNRGQTAVAARPLRPTGKRARRAAVEDETAQGATETTDDGGKNGKAKTAKGGDRPRNPFRFVITYLQQVVAELRKVIWPNRKQMSTYTTVVLAFLAFMVALIAGADWGLAWVISWAFGN</sequence>
<protein>
    <recommendedName>
        <fullName evidence="9">Protein translocase subunit SecE</fullName>
    </recommendedName>
</protein>